<evidence type="ECO:0000313" key="3">
    <source>
        <dbReference type="Proteomes" id="UP000618754"/>
    </source>
</evidence>
<keyword evidence="1" id="KW-0732">Signal</keyword>
<protein>
    <submittedName>
        <fullName evidence="2">Uncharacterized protein</fullName>
    </submittedName>
</protein>
<feature type="signal peptide" evidence="1">
    <location>
        <begin position="1"/>
        <end position="22"/>
    </location>
</feature>
<proteinExistence type="predicted"/>
<dbReference type="Proteomes" id="UP000618754">
    <property type="component" value="Unassembled WGS sequence"/>
</dbReference>
<dbReference type="EMBL" id="JACWMW010000002">
    <property type="protein sequence ID" value="MBD1385285.1"/>
    <property type="molecule type" value="Genomic_DNA"/>
</dbReference>
<name>A0ABR7X3X2_9SPHI</name>
<sequence length="193" mass="21056">MKNLLSVLFVLCVLASCKQKPAATDEPAAVTTSPDTAVTDRGPVEIPFELASRMVKNYEPHVGAVSKPDGTLASTDGNTRSVWLELDKLEKYVEILKKERAANGKTDGVRVYFGTYGDNAKEPATYDLDPNNSFRNTLVFVSTKDSVNLAKVHFHRDYFNDEKAFILTGPADKGELCPPPVKCCEIGAVLSCP</sequence>
<evidence type="ECO:0000256" key="1">
    <source>
        <dbReference type="SAM" id="SignalP"/>
    </source>
</evidence>
<dbReference type="RefSeq" id="WP_191175168.1">
    <property type="nucleotide sequence ID" value="NZ_JACWMW010000002.1"/>
</dbReference>
<keyword evidence="3" id="KW-1185">Reference proteome</keyword>
<organism evidence="2 3">
    <name type="scientific">Mucilaginibacter rigui</name>
    <dbReference type="NCBI Taxonomy" id="534635"/>
    <lineage>
        <taxon>Bacteria</taxon>
        <taxon>Pseudomonadati</taxon>
        <taxon>Bacteroidota</taxon>
        <taxon>Sphingobacteriia</taxon>
        <taxon>Sphingobacteriales</taxon>
        <taxon>Sphingobacteriaceae</taxon>
        <taxon>Mucilaginibacter</taxon>
    </lineage>
</organism>
<comment type="caution">
    <text evidence="2">The sequence shown here is derived from an EMBL/GenBank/DDBJ whole genome shotgun (WGS) entry which is preliminary data.</text>
</comment>
<evidence type="ECO:0000313" key="2">
    <source>
        <dbReference type="EMBL" id="MBD1385285.1"/>
    </source>
</evidence>
<reference evidence="2 3" key="1">
    <citation type="submission" date="2020-09" db="EMBL/GenBank/DDBJ databases">
        <title>Novel species of Mucilaginibacter isolated from a glacier on the Tibetan Plateau.</title>
        <authorList>
            <person name="Liu Q."/>
            <person name="Xin Y.-H."/>
        </authorList>
    </citation>
    <scope>NUCLEOTIDE SEQUENCE [LARGE SCALE GENOMIC DNA]</scope>
    <source>
        <strain evidence="2 3">CGMCC 1.13878</strain>
    </source>
</reference>
<accession>A0ABR7X3X2</accession>
<gene>
    <name evidence="2" type="ORF">IDJ75_08345</name>
</gene>
<feature type="chain" id="PRO_5045282178" evidence="1">
    <location>
        <begin position="23"/>
        <end position="193"/>
    </location>
</feature>
<dbReference type="PROSITE" id="PS51257">
    <property type="entry name" value="PROKAR_LIPOPROTEIN"/>
    <property type="match status" value="1"/>
</dbReference>